<reference evidence="1 2" key="2">
    <citation type="journal article" date="2013" name="Genome Announc.">
        <title>Draft Genome Sequence of Methylobacterium mesophilicum Strain SR1.6/6, Isolated from Citrus sinensis.</title>
        <authorList>
            <person name="Marinho Almeida D."/>
            <person name="Dini-Andreote F."/>
            <person name="Camargo Neves A.A."/>
            <person name="Juca Ramos R.T."/>
            <person name="Andreote F.D."/>
            <person name="Carneiro A.R."/>
            <person name="Oliveira de Souza Lima A."/>
            <person name="Caracciolo Gomes de Sa P.H."/>
            <person name="Ribeiro Barbosa M.S."/>
            <person name="Araujo W.L."/>
            <person name="Silva A."/>
        </authorList>
    </citation>
    <scope>NUCLEOTIDE SEQUENCE [LARGE SCALE GENOMIC DNA]</scope>
    <source>
        <strain evidence="1 2">SR1.6/6</strain>
    </source>
</reference>
<sequence length="81" mass="9342">MVEFVRPLMCPVMRKLIGMILRMSQHPGLQERGQLIDQLTELETEGIAKDVPWRTVEAIRATRLKLRVEGLMPRTPLPRGH</sequence>
<accession>A0A6B9FT88</accession>
<evidence type="ECO:0000313" key="2">
    <source>
        <dbReference type="Proteomes" id="UP000012488"/>
    </source>
</evidence>
<dbReference type="Proteomes" id="UP000012488">
    <property type="component" value="Chromosome"/>
</dbReference>
<protein>
    <submittedName>
        <fullName evidence="1">Uncharacterized protein</fullName>
    </submittedName>
</protein>
<evidence type="ECO:0000313" key="1">
    <source>
        <dbReference type="EMBL" id="QGY05913.1"/>
    </source>
</evidence>
<dbReference type="EMBL" id="CP043538">
    <property type="protein sequence ID" value="QGY05913.1"/>
    <property type="molecule type" value="Genomic_DNA"/>
</dbReference>
<dbReference type="AlphaFoldDB" id="A0A6B9FT88"/>
<dbReference type="KEGG" id="mmes:MMSR116_31485"/>
<gene>
    <name evidence="1" type="ORF">MMSR116_31485</name>
</gene>
<organism evidence="1 2">
    <name type="scientific">Methylobacterium mesophilicum SR1.6/6</name>
    <dbReference type="NCBI Taxonomy" id="908290"/>
    <lineage>
        <taxon>Bacteria</taxon>
        <taxon>Pseudomonadati</taxon>
        <taxon>Pseudomonadota</taxon>
        <taxon>Alphaproteobacteria</taxon>
        <taxon>Hyphomicrobiales</taxon>
        <taxon>Methylobacteriaceae</taxon>
        <taxon>Methylobacterium</taxon>
    </lineage>
</organism>
<name>A0A6B9FT88_9HYPH</name>
<proteinExistence type="predicted"/>
<reference evidence="1 2" key="1">
    <citation type="journal article" date="2012" name="Genet. Mol. Biol.">
        <title>Analysis of 16S rRNA and mxaF genes revealing insights into Methylobacterium niche-specific plant association.</title>
        <authorList>
            <person name="Dourado M.N."/>
            <person name="Andreote F.D."/>
            <person name="Dini-Andreote F."/>
            <person name="Conti R."/>
            <person name="Araujo J.M."/>
            <person name="Araujo W.L."/>
        </authorList>
    </citation>
    <scope>NUCLEOTIDE SEQUENCE [LARGE SCALE GENOMIC DNA]</scope>
    <source>
        <strain evidence="1 2">SR1.6/6</strain>
    </source>
</reference>